<feature type="domain" description="FERM central" evidence="2">
    <location>
        <begin position="83"/>
        <end position="195"/>
    </location>
</feature>
<protein>
    <submittedName>
        <fullName evidence="4">Moesin/ezrin/radixin</fullName>
    </submittedName>
</protein>
<evidence type="ECO:0000313" key="4">
    <source>
        <dbReference type="EMBL" id="KAL1226859.1"/>
    </source>
</evidence>
<proteinExistence type="predicted"/>
<feature type="compositionally biased region" description="Acidic residues" evidence="1">
    <location>
        <begin position="372"/>
        <end position="384"/>
    </location>
</feature>
<dbReference type="RefSeq" id="XP_003380938.1">
    <property type="nucleotide sequence ID" value="XM_003380890.1"/>
</dbReference>
<dbReference type="Pfam" id="PF00373">
    <property type="entry name" value="FERM_M"/>
    <property type="match status" value="1"/>
</dbReference>
<dbReference type="Proteomes" id="UP001558632">
    <property type="component" value="Unassembled WGS sequence"/>
</dbReference>
<dbReference type="SUPFAM" id="SSF47031">
    <property type="entry name" value="Second domain of FERM"/>
    <property type="match status" value="1"/>
</dbReference>
<feature type="domain" description="FERM N-terminal" evidence="3">
    <location>
        <begin position="14"/>
        <end position="62"/>
    </location>
</feature>
<dbReference type="InterPro" id="IPR035963">
    <property type="entry name" value="FERM_2"/>
</dbReference>
<evidence type="ECO:0000256" key="1">
    <source>
        <dbReference type="SAM" id="MobiDB-lite"/>
    </source>
</evidence>
<dbReference type="EMBL" id="JBEUSY010000558">
    <property type="protein sequence ID" value="KAL1226859.1"/>
    <property type="molecule type" value="Genomic_DNA"/>
</dbReference>
<organism evidence="4 5">
    <name type="scientific">Trichinella spiralis</name>
    <name type="common">Trichina worm</name>
    <dbReference type="NCBI Taxonomy" id="6334"/>
    <lineage>
        <taxon>Eukaryota</taxon>
        <taxon>Metazoa</taxon>
        <taxon>Ecdysozoa</taxon>
        <taxon>Nematoda</taxon>
        <taxon>Enoplea</taxon>
        <taxon>Dorylaimia</taxon>
        <taxon>Trichinellida</taxon>
        <taxon>Trichinellidae</taxon>
        <taxon>Trichinella</taxon>
    </lineage>
</organism>
<reference evidence="4 5" key="1">
    <citation type="submission" date="2024-07" db="EMBL/GenBank/DDBJ databases">
        <title>Enhanced genomic and transcriptomic resources for Trichinella pseudospiralis and T. spiralis underpin the discovery of pronounced molecular differences between stages and species.</title>
        <authorList>
            <person name="Pasi K.K."/>
            <person name="La Rosa G."/>
            <person name="Gomez-Morales M.A."/>
            <person name="Tosini F."/>
            <person name="Sumanam S."/>
            <person name="Young N.D."/>
            <person name="Chang B.C."/>
            <person name="Robin G.B."/>
        </authorList>
    </citation>
    <scope>NUCLEOTIDE SEQUENCE [LARGE SCALE GENOMIC DNA]</scope>
    <source>
        <strain evidence="4">ISS534</strain>
    </source>
</reference>
<evidence type="ECO:0000313" key="5">
    <source>
        <dbReference type="Proteomes" id="UP001558632"/>
    </source>
</evidence>
<evidence type="ECO:0000259" key="3">
    <source>
        <dbReference type="Pfam" id="PF09379"/>
    </source>
</evidence>
<evidence type="ECO:0000259" key="2">
    <source>
        <dbReference type="Pfam" id="PF00373"/>
    </source>
</evidence>
<feature type="region of interest" description="Disordered" evidence="1">
    <location>
        <begin position="339"/>
        <end position="401"/>
    </location>
</feature>
<accession>A0ABR3K1A4</accession>
<name>A0ABR3K1A4_TRISP</name>
<gene>
    <name evidence="4" type="ORF">TSPI_05683</name>
</gene>
<dbReference type="InterPro" id="IPR019748">
    <property type="entry name" value="FERM_central"/>
</dbReference>
<keyword evidence="5" id="KW-1185">Reference proteome</keyword>
<feature type="compositionally biased region" description="Basic and acidic residues" evidence="1">
    <location>
        <begin position="528"/>
        <end position="545"/>
    </location>
</feature>
<dbReference type="CDD" id="cd01765">
    <property type="entry name" value="FERM_F0_F1"/>
    <property type="match status" value="1"/>
</dbReference>
<feature type="compositionally biased region" description="Basic and acidic residues" evidence="1">
    <location>
        <begin position="357"/>
        <end position="371"/>
    </location>
</feature>
<dbReference type="InterPro" id="IPR018979">
    <property type="entry name" value="FERM_N"/>
</dbReference>
<feature type="region of interest" description="Disordered" evidence="1">
    <location>
        <begin position="522"/>
        <end position="551"/>
    </location>
</feature>
<comment type="caution">
    <text evidence="4">The sequence shown here is derived from an EMBL/GenBank/DDBJ whole genome shotgun (WGS) entry which is preliminary data.</text>
</comment>
<sequence length="551" mass="64813">MKLKLNIAVEFFEMELLVKKSATVEKILEKVFLTVYITEHKIFSLTYQDQMLEKDEKIGKYVKEKEAFLKVIPICYPPVDCKLMENPVLLTIMYNHTLEKVCEGKLIPPYEYTVKLMAIALYERHVENIEKFRNTSGFSLPMPSWATTKYNIKRKQWNDDVIVEFNKLSFDDRFQAMQEYLKVAKDAHMYGHEIFYTDIEKSSFLGLDIYGVKVCGIDDGVDYFQWNQVVIAITEDSNVLFQFSAPEKRSTIAVKLPFRDMGDVASFYAYYIMLRKLKYEKPTFNNYEMNGNTMLKFKKDIESLCKMVYSQDPLETYFTDERAESVDNLWMDEEYLADTDPRNESNDESEFTSGHYTIEDENKYENKVQEKDENEETDETTENEFEFKESESEKYKEKGEYDDCTIEDIEREYHKREETGTKEEQGTEQLQKYMENHTGYAAAMSDSKHQSVQDQSSTLYNKEFKIPLDYELNERALQNLIIDCIDEDELIKSIKKKLKFVENTSEDKYDLDVKIEISATLMAEDFSENPKDKNNSDQGEDKNNEEAETAV</sequence>
<dbReference type="Pfam" id="PF09379">
    <property type="entry name" value="FERM_N"/>
    <property type="match status" value="1"/>
</dbReference>
<feature type="compositionally biased region" description="Basic and acidic residues" evidence="1">
    <location>
        <begin position="385"/>
        <end position="401"/>
    </location>
</feature>